<dbReference type="EMBL" id="BARS01006227">
    <property type="protein sequence ID" value="GAF84517.1"/>
    <property type="molecule type" value="Genomic_DNA"/>
</dbReference>
<accession>X0T8M1</accession>
<feature type="domain" description="Leucine-binding protein" evidence="2">
    <location>
        <begin position="3"/>
        <end position="177"/>
    </location>
</feature>
<evidence type="ECO:0000256" key="1">
    <source>
        <dbReference type="ARBA" id="ARBA00022729"/>
    </source>
</evidence>
<dbReference type="Pfam" id="PF13458">
    <property type="entry name" value="Peripla_BP_6"/>
    <property type="match status" value="1"/>
</dbReference>
<sequence length="185" mass="18991">AITPGEADYSAPLAAISALGPELIYFGGYDADAAVLVTQMAGAGLEGVLFFGCDGTYGVNYLDLSGDAAEGTFSTYVPIPESGAFTTFKADYETAYGDPQGKLSPFSPHGYDSMAILIKAMDEVAVESGSSLIIPRKALADAVRATKDYQGLTGSITCSSTGECAAAAIQFMKVVGGEWVVAPGQ</sequence>
<reference evidence="3" key="1">
    <citation type="journal article" date="2014" name="Front. Microbiol.">
        <title>High frequency of phylogenetically diverse reductive dehalogenase-homologous genes in deep subseafloor sedimentary metagenomes.</title>
        <authorList>
            <person name="Kawai M."/>
            <person name="Futagami T."/>
            <person name="Toyoda A."/>
            <person name="Takaki Y."/>
            <person name="Nishi S."/>
            <person name="Hori S."/>
            <person name="Arai W."/>
            <person name="Tsubouchi T."/>
            <person name="Morono Y."/>
            <person name="Uchiyama I."/>
            <person name="Ito T."/>
            <person name="Fujiyama A."/>
            <person name="Inagaki F."/>
            <person name="Takami H."/>
        </authorList>
    </citation>
    <scope>NUCLEOTIDE SEQUENCE</scope>
    <source>
        <strain evidence="3">Expedition CK06-06</strain>
    </source>
</reference>
<comment type="caution">
    <text evidence="3">The sequence shown here is derived from an EMBL/GenBank/DDBJ whole genome shotgun (WGS) entry which is preliminary data.</text>
</comment>
<proteinExistence type="predicted"/>
<name>X0T8M1_9ZZZZ</name>
<organism evidence="3">
    <name type="scientific">marine sediment metagenome</name>
    <dbReference type="NCBI Taxonomy" id="412755"/>
    <lineage>
        <taxon>unclassified sequences</taxon>
        <taxon>metagenomes</taxon>
        <taxon>ecological metagenomes</taxon>
    </lineage>
</organism>
<dbReference type="SUPFAM" id="SSF53822">
    <property type="entry name" value="Periplasmic binding protein-like I"/>
    <property type="match status" value="1"/>
</dbReference>
<dbReference type="InterPro" id="IPR028082">
    <property type="entry name" value="Peripla_BP_I"/>
</dbReference>
<dbReference type="InterPro" id="IPR028081">
    <property type="entry name" value="Leu-bd"/>
</dbReference>
<gene>
    <name evidence="3" type="ORF">S01H1_12166</name>
</gene>
<dbReference type="PANTHER" id="PTHR47151:SF2">
    <property type="entry name" value="AMINO ACID BINDING PROTEIN"/>
    <property type="match status" value="1"/>
</dbReference>
<evidence type="ECO:0000313" key="3">
    <source>
        <dbReference type="EMBL" id="GAF84517.1"/>
    </source>
</evidence>
<protein>
    <recommendedName>
        <fullName evidence="2">Leucine-binding protein domain-containing protein</fullName>
    </recommendedName>
</protein>
<keyword evidence="1" id="KW-0732">Signal</keyword>
<feature type="non-terminal residue" evidence="3">
    <location>
        <position position="1"/>
    </location>
</feature>
<dbReference type="PANTHER" id="PTHR47151">
    <property type="entry name" value="LEU/ILE/VAL-BINDING ABC TRANSPORTER SUBUNIT"/>
    <property type="match status" value="1"/>
</dbReference>
<dbReference type="Gene3D" id="3.40.50.2300">
    <property type="match status" value="2"/>
</dbReference>
<evidence type="ECO:0000259" key="2">
    <source>
        <dbReference type="Pfam" id="PF13458"/>
    </source>
</evidence>
<dbReference type="AlphaFoldDB" id="X0T8M1"/>